<comment type="subcellular location">
    <subcellularLocation>
        <location evidence="1">Nucleus</location>
    </subcellularLocation>
</comment>
<dbReference type="SUPFAM" id="SSF52540">
    <property type="entry name" value="P-loop containing nucleoside triphosphate hydrolases"/>
    <property type="match status" value="2"/>
</dbReference>
<dbReference type="Gene3D" id="3.40.50.10810">
    <property type="entry name" value="Tandem AAA-ATPase domain"/>
    <property type="match status" value="1"/>
</dbReference>
<dbReference type="Gene3D" id="3.40.50.300">
    <property type="entry name" value="P-loop containing nucleotide triphosphate hydrolases"/>
    <property type="match status" value="1"/>
</dbReference>
<reference evidence="4 5" key="1">
    <citation type="submission" date="2024-03" db="EMBL/GenBank/DDBJ databases">
        <title>The Acrasis kona genome and developmental transcriptomes reveal deep origins of eukaryotic multicellular pathways.</title>
        <authorList>
            <person name="Sheikh S."/>
            <person name="Fu C.-J."/>
            <person name="Brown M.W."/>
            <person name="Baldauf S.L."/>
        </authorList>
    </citation>
    <scope>NUCLEOTIDE SEQUENCE [LARGE SCALE GENOMIC DNA]</scope>
    <source>
        <strain evidence="4 5">ATCC MYA-3509</strain>
    </source>
</reference>
<dbReference type="Pfam" id="PF00176">
    <property type="entry name" value="SNF2-rel_dom"/>
    <property type="match status" value="1"/>
</dbReference>
<feature type="domain" description="SNF2 N-terminal" evidence="3">
    <location>
        <begin position="13"/>
        <end position="131"/>
    </location>
</feature>
<keyword evidence="5" id="KW-1185">Reference proteome</keyword>
<accession>A0AAW2YX83</accession>
<dbReference type="InterPro" id="IPR027417">
    <property type="entry name" value="P-loop_NTPase"/>
</dbReference>
<dbReference type="GO" id="GO:0005634">
    <property type="term" value="C:nucleus"/>
    <property type="evidence" value="ECO:0007669"/>
    <property type="project" value="UniProtKB-SubCell"/>
</dbReference>
<dbReference type="PANTHER" id="PTHR45623:SF49">
    <property type="entry name" value="SWI_SNF-RELATED MATRIX-ASSOCIATED ACTIN-DEPENDENT REGULATOR OF CHROMATIN SUBFAMILY A MEMBER 5"/>
    <property type="match status" value="1"/>
</dbReference>
<sequence>MDTTLQDNFSGFRLLLTETPVQNNVHELWSLLHFIDPTTFDGFPQSNLSGDALDTFHASLRPYMLRRKKSDVLKDLPDKHESILYTKLTKMQRDVYRGVLTKDRKMVGGKNSTSLINTLLNLRKCCNHPYLFEGVEPEPNKREHIVLNSGKMIILDKLLEKMKRENHKILFKIICIYASIPMSGWTALHVERNVITPRWIYKHKNAPIE</sequence>
<dbReference type="InterPro" id="IPR000330">
    <property type="entry name" value="SNF2_N"/>
</dbReference>
<dbReference type="AlphaFoldDB" id="A0AAW2YX83"/>
<protein>
    <recommendedName>
        <fullName evidence="3">SNF2 N-terminal domain-containing protein</fullName>
    </recommendedName>
</protein>
<name>A0AAW2YX83_9EUKA</name>
<evidence type="ECO:0000256" key="2">
    <source>
        <dbReference type="ARBA" id="ARBA00023242"/>
    </source>
</evidence>
<dbReference type="Proteomes" id="UP001431209">
    <property type="component" value="Unassembled WGS sequence"/>
</dbReference>
<evidence type="ECO:0000313" key="5">
    <source>
        <dbReference type="Proteomes" id="UP001431209"/>
    </source>
</evidence>
<proteinExistence type="predicted"/>
<dbReference type="GO" id="GO:0000785">
    <property type="term" value="C:chromatin"/>
    <property type="evidence" value="ECO:0007669"/>
    <property type="project" value="TreeGrafter"/>
</dbReference>
<dbReference type="GO" id="GO:0003682">
    <property type="term" value="F:chromatin binding"/>
    <property type="evidence" value="ECO:0007669"/>
    <property type="project" value="TreeGrafter"/>
</dbReference>
<dbReference type="GO" id="GO:0016887">
    <property type="term" value="F:ATP hydrolysis activity"/>
    <property type="evidence" value="ECO:0007669"/>
    <property type="project" value="TreeGrafter"/>
</dbReference>
<keyword evidence="2" id="KW-0539">Nucleus</keyword>
<organism evidence="4 5">
    <name type="scientific">Acrasis kona</name>
    <dbReference type="NCBI Taxonomy" id="1008807"/>
    <lineage>
        <taxon>Eukaryota</taxon>
        <taxon>Discoba</taxon>
        <taxon>Heterolobosea</taxon>
        <taxon>Tetramitia</taxon>
        <taxon>Eutetramitia</taxon>
        <taxon>Acrasidae</taxon>
        <taxon>Acrasis</taxon>
    </lineage>
</organism>
<dbReference type="GO" id="GO:0042393">
    <property type="term" value="F:histone binding"/>
    <property type="evidence" value="ECO:0007669"/>
    <property type="project" value="TreeGrafter"/>
</dbReference>
<evidence type="ECO:0000313" key="4">
    <source>
        <dbReference type="EMBL" id="KAL0481380.1"/>
    </source>
</evidence>
<dbReference type="GO" id="GO:0003677">
    <property type="term" value="F:DNA binding"/>
    <property type="evidence" value="ECO:0007669"/>
    <property type="project" value="TreeGrafter"/>
</dbReference>
<dbReference type="PANTHER" id="PTHR45623">
    <property type="entry name" value="CHROMODOMAIN-HELICASE-DNA-BINDING PROTEIN 3-RELATED-RELATED"/>
    <property type="match status" value="1"/>
</dbReference>
<gene>
    <name evidence="4" type="ORF">AKO1_012681</name>
</gene>
<evidence type="ECO:0000259" key="3">
    <source>
        <dbReference type="Pfam" id="PF00176"/>
    </source>
</evidence>
<dbReference type="InterPro" id="IPR038718">
    <property type="entry name" value="SNF2-like_sf"/>
</dbReference>
<dbReference type="GO" id="GO:0034728">
    <property type="term" value="P:nucleosome organization"/>
    <property type="evidence" value="ECO:0007669"/>
    <property type="project" value="TreeGrafter"/>
</dbReference>
<evidence type="ECO:0000256" key="1">
    <source>
        <dbReference type="ARBA" id="ARBA00004123"/>
    </source>
</evidence>
<dbReference type="GO" id="GO:0140658">
    <property type="term" value="F:ATP-dependent chromatin remodeler activity"/>
    <property type="evidence" value="ECO:0007669"/>
    <property type="project" value="TreeGrafter"/>
</dbReference>
<dbReference type="GO" id="GO:0005524">
    <property type="term" value="F:ATP binding"/>
    <property type="evidence" value="ECO:0007669"/>
    <property type="project" value="InterPro"/>
</dbReference>
<dbReference type="EMBL" id="JAOPGA020000762">
    <property type="protein sequence ID" value="KAL0481380.1"/>
    <property type="molecule type" value="Genomic_DNA"/>
</dbReference>
<comment type="caution">
    <text evidence="4">The sequence shown here is derived from an EMBL/GenBank/DDBJ whole genome shotgun (WGS) entry which is preliminary data.</text>
</comment>